<dbReference type="EMBL" id="CP095053">
    <property type="protein sequence ID" value="UOR03615.1"/>
    <property type="molecule type" value="Genomic_DNA"/>
</dbReference>
<dbReference type="Proteomes" id="UP000829925">
    <property type="component" value="Chromosome"/>
</dbReference>
<dbReference type="PANTHER" id="PTHR46383:SF1">
    <property type="entry name" value="ASPARTATE AMINOTRANSFERASE"/>
    <property type="match status" value="1"/>
</dbReference>
<dbReference type="SUPFAM" id="SSF53383">
    <property type="entry name" value="PLP-dependent transferases"/>
    <property type="match status" value="1"/>
</dbReference>
<accession>A0A8T9SP85</accession>
<organism evidence="7 8">
    <name type="scientific">Hymenobacter aerilatus</name>
    <dbReference type="NCBI Taxonomy" id="2932251"/>
    <lineage>
        <taxon>Bacteria</taxon>
        <taxon>Pseudomonadati</taxon>
        <taxon>Bacteroidota</taxon>
        <taxon>Cytophagia</taxon>
        <taxon>Cytophagales</taxon>
        <taxon>Hymenobacteraceae</taxon>
        <taxon>Hymenobacter</taxon>
    </lineage>
</organism>
<evidence type="ECO:0000256" key="2">
    <source>
        <dbReference type="ARBA" id="ARBA00007441"/>
    </source>
</evidence>
<dbReference type="GO" id="GO:0006520">
    <property type="term" value="P:amino acid metabolic process"/>
    <property type="evidence" value="ECO:0007669"/>
    <property type="project" value="InterPro"/>
</dbReference>
<evidence type="ECO:0000313" key="7">
    <source>
        <dbReference type="EMBL" id="UOR03615.1"/>
    </source>
</evidence>
<dbReference type="CDD" id="cd00609">
    <property type="entry name" value="AAT_like"/>
    <property type="match status" value="1"/>
</dbReference>
<dbReference type="GO" id="GO:0030170">
    <property type="term" value="F:pyridoxal phosphate binding"/>
    <property type="evidence" value="ECO:0007669"/>
    <property type="project" value="InterPro"/>
</dbReference>
<dbReference type="Pfam" id="PF00155">
    <property type="entry name" value="Aminotran_1_2"/>
    <property type="match status" value="1"/>
</dbReference>
<dbReference type="Gene3D" id="3.90.1150.10">
    <property type="entry name" value="Aspartate Aminotransferase, domain 1"/>
    <property type="match status" value="1"/>
</dbReference>
<dbReference type="InterPro" id="IPR015422">
    <property type="entry name" value="PyrdxlP-dep_Trfase_small"/>
</dbReference>
<evidence type="ECO:0000256" key="5">
    <source>
        <dbReference type="ARBA" id="ARBA00022898"/>
    </source>
</evidence>
<dbReference type="Gene3D" id="3.40.640.10">
    <property type="entry name" value="Type I PLP-dependent aspartate aminotransferase-like (Major domain)"/>
    <property type="match status" value="1"/>
</dbReference>
<evidence type="ECO:0000256" key="4">
    <source>
        <dbReference type="ARBA" id="ARBA00022679"/>
    </source>
</evidence>
<keyword evidence="8" id="KW-1185">Reference proteome</keyword>
<keyword evidence="4" id="KW-0808">Transferase</keyword>
<name>A0A8T9SP85_9BACT</name>
<dbReference type="AlphaFoldDB" id="A0A8T9SP85"/>
<dbReference type="InterPro" id="IPR004839">
    <property type="entry name" value="Aminotransferase_I/II_large"/>
</dbReference>
<evidence type="ECO:0000256" key="1">
    <source>
        <dbReference type="ARBA" id="ARBA00001933"/>
    </source>
</evidence>
<evidence type="ECO:0000256" key="3">
    <source>
        <dbReference type="ARBA" id="ARBA00022576"/>
    </source>
</evidence>
<proteinExistence type="inferred from homology"/>
<dbReference type="KEGG" id="haei:MUN82_11715"/>
<reference evidence="7 8" key="1">
    <citation type="submission" date="2022-04" db="EMBL/GenBank/DDBJ databases">
        <title>Hymenobacter sp. isolated from the air.</title>
        <authorList>
            <person name="Won M."/>
            <person name="Lee C.-M."/>
            <person name="Woen H.-Y."/>
            <person name="Kwon S.-W."/>
        </authorList>
    </citation>
    <scope>NUCLEOTIDE SEQUENCE [LARGE SCALE GENOMIC DNA]</scope>
    <source>
        <strain evidence="8">5413 J-13</strain>
    </source>
</reference>
<comment type="similarity">
    <text evidence="2">Belongs to the class-I pyridoxal-phosphate-dependent aminotransferase family.</text>
</comment>
<feature type="domain" description="Aminotransferase class I/classII large" evidence="6">
    <location>
        <begin position="9"/>
        <end position="363"/>
    </location>
</feature>
<gene>
    <name evidence="7" type="ORF">MUN82_11715</name>
</gene>
<dbReference type="InterPro" id="IPR015424">
    <property type="entry name" value="PyrdxlP-dep_Trfase"/>
</dbReference>
<protein>
    <submittedName>
        <fullName evidence="7">Pyridoxal phosphate-dependent aminotransferase</fullName>
    </submittedName>
</protein>
<keyword evidence="3 7" id="KW-0032">Aminotransferase</keyword>
<dbReference type="InterPro" id="IPR050596">
    <property type="entry name" value="AspAT/PAT-like"/>
</dbReference>
<evidence type="ECO:0000259" key="6">
    <source>
        <dbReference type="Pfam" id="PF00155"/>
    </source>
</evidence>
<dbReference type="InterPro" id="IPR015421">
    <property type="entry name" value="PyrdxlP-dep_Trfase_major"/>
</dbReference>
<sequence length="373" mass="39004">MSATSSSSLLSLASGYGPYPTPAVAVEAAMATLRTNQALPVPAAEGQPALREALAARYQHRGATHVTPDHVVVTPGGKAGLLTLLQAVLQPGDEVLVPTPAWFGFWEVTRQAGGVVRTLPLSADNNYAFTPAQLTEALTPRTRLLLLTNPNNPTGRLYTRAEVGALLAVTQQHPELLVLSDEIYDLVQFGEKPTPTLLSFPDPHAQHLVLNGFSKSLELVGWGVGYLVVPPALARTCAAIQFATGKSVPVPAQAAAQAAVEAADAIAADLLAQLAPNRAQLLHALATLPLVPALPPPAGTYYAFPDLRAYLPAAEPAEAANLVAHIKRHGLEVVDGTNCGAPGFVRLSYAVEPEVLTEALGRLRTALAAVASK</sequence>
<evidence type="ECO:0000313" key="8">
    <source>
        <dbReference type="Proteomes" id="UP000829925"/>
    </source>
</evidence>
<dbReference type="RefSeq" id="WP_245090447.1">
    <property type="nucleotide sequence ID" value="NZ_CP095053.1"/>
</dbReference>
<keyword evidence="5" id="KW-0663">Pyridoxal phosphate</keyword>
<dbReference type="GO" id="GO:0008483">
    <property type="term" value="F:transaminase activity"/>
    <property type="evidence" value="ECO:0007669"/>
    <property type="project" value="UniProtKB-KW"/>
</dbReference>
<dbReference type="PANTHER" id="PTHR46383">
    <property type="entry name" value="ASPARTATE AMINOTRANSFERASE"/>
    <property type="match status" value="1"/>
</dbReference>
<comment type="cofactor">
    <cofactor evidence="1">
        <name>pyridoxal 5'-phosphate</name>
        <dbReference type="ChEBI" id="CHEBI:597326"/>
    </cofactor>
</comment>